<gene>
    <name evidence="1" type="ORF">Rifp1Sym_bu00070</name>
</gene>
<dbReference type="PANTHER" id="PTHR12526">
    <property type="entry name" value="GLYCOSYLTRANSFERASE"/>
    <property type="match status" value="1"/>
</dbReference>
<evidence type="ECO:0000313" key="1">
    <source>
        <dbReference type="EMBL" id="EGV51132.1"/>
    </source>
</evidence>
<dbReference type="EMBL" id="AFOC01000048">
    <property type="protein sequence ID" value="EGV51132.1"/>
    <property type="molecule type" value="Genomic_DNA"/>
</dbReference>
<sequence>MSIAMANDFDICIVGLKCYDLLAGESVPRYLGGIEKVLVSLAKGLAQEELKVAFITYDHGQPDAIEIDGVTIFKSFGPDEGLPVVRFVHPRMTKVWSTMRRVGAKIYLQMGGASETGVVGLGCDLVPGRPSFIFNIASDGDCVPELPFLHLGREIWLYKQGLSRADLVISQTRKQLQLMSENFSINSTTVPLPVIGPGNDFKPPAPPESGHARVLWMGRIVETKRLEWLFDIAEACPEVSFDVVGTPNEESDYANGLMQRGESLINVTMHGRVAEEALPGLFKSASLFCSTSTLEGFPTTFLEAWSYGVPVVTTFDPDNLVANNRLGSVVTTLQEQIGEIRFLLDSDVAWKAASQRVRRFYLESFTLKAIAWRYVELIKKLA</sequence>
<name>G2DE11_9GAMM</name>
<dbReference type="AlphaFoldDB" id="G2DE11"/>
<protein>
    <submittedName>
        <fullName evidence="1">Glycosyl transferase, group 1</fullName>
    </submittedName>
</protein>
<proteinExistence type="predicted"/>
<dbReference type="GO" id="GO:0016740">
    <property type="term" value="F:transferase activity"/>
    <property type="evidence" value="ECO:0007669"/>
    <property type="project" value="UniProtKB-KW"/>
</dbReference>
<dbReference type="CDD" id="cd03801">
    <property type="entry name" value="GT4_PimA-like"/>
    <property type="match status" value="1"/>
</dbReference>
<dbReference type="Pfam" id="PF13692">
    <property type="entry name" value="Glyco_trans_1_4"/>
    <property type="match status" value="1"/>
</dbReference>
<dbReference type="Gene3D" id="3.40.50.2000">
    <property type="entry name" value="Glycogen Phosphorylase B"/>
    <property type="match status" value="2"/>
</dbReference>
<accession>G2DE11</accession>
<comment type="caution">
    <text evidence="1">The sequence shown here is derived from an EMBL/GenBank/DDBJ whole genome shotgun (WGS) entry which is preliminary data.</text>
</comment>
<keyword evidence="2" id="KW-1185">Reference proteome</keyword>
<reference evidence="1" key="1">
    <citation type="journal article" date="2011" name="ISME J.">
        <title>The endosymbionts of the deep-sea tubeworms Riftia pachyptila and Tevnia jerichonana share an identical physiology as revealed by proteogenomic analyses.</title>
        <authorList>
            <person name="Gardebrecht A."/>
            <person name="Markert S."/>
            <person name="Felbeck H."/>
            <person name="Thuermer A."/>
            <person name="Albrecht D."/>
            <person name="Wollherr A."/>
            <person name="Kabisch J."/>
            <person name="Lehmann R."/>
            <person name="Daniel R."/>
            <person name="Liesegang H."/>
            <person name="Hecker M."/>
            <person name="Sievert S.M."/>
            <person name="Schweder T."/>
        </authorList>
    </citation>
    <scope>NUCLEOTIDE SEQUENCE [LARGE SCALE GENOMIC DNA]</scope>
</reference>
<dbReference type="Proteomes" id="UP000004491">
    <property type="component" value="Unassembled WGS sequence"/>
</dbReference>
<keyword evidence="1" id="KW-0808">Transferase</keyword>
<organism evidence="1 2">
    <name type="scientific">endosymbiont of Riftia pachyptila</name>
    <name type="common">vent Ph05</name>
    <dbReference type="NCBI Taxonomy" id="1048808"/>
    <lineage>
        <taxon>Bacteria</taxon>
        <taxon>Pseudomonadati</taxon>
        <taxon>Pseudomonadota</taxon>
        <taxon>Gammaproteobacteria</taxon>
        <taxon>sulfur-oxidizing symbionts</taxon>
    </lineage>
</organism>
<dbReference type="SUPFAM" id="SSF53756">
    <property type="entry name" value="UDP-Glycosyltransferase/glycogen phosphorylase"/>
    <property type="match status" value="1"/>
</dbReference>
<evidence type="ECO:0000313" key="2">
    <source>
        <dbReference type="Proteomes" id="UP000004491"/>
    </source>
</evidence>